<evidence type="ECO:0000313" key="13">
    <source>
        <dbReference type="EMBL" id="SCZ87098.1"/>
    </source>
</evidence>
<dbReference type="FunFam" id="2.60.40.1180:FF:000002">
    <property type="entry name" value="1,4-alpha-glucan branching enzyme GlgB"/>
    <property type="match status" value="1"/>
</dbReference>
<keyword evidence="5 10" id="KW-0321">Glycogen metabolism</keyword>
<comment type="subunit">
    <text evidence="10">Monomer.</text>
</comment>
<dbReference type="Proteomes" id="UP000198729">
    <property type="component" value="Unassembled WGS sequence"/>
</dbReference>
<dbReference type="SMART" id="SM00642">
    <property type="entry name" value="Aamy"/>
    <property type="match status" value="1"/>
</dbReference>
<dbReference type="PANTHER" id="PTHR43651:SF3">
    <property type="entry name" value="1,4-ALPHA-GLUCAN-BRANCHING ENZYME"/>
    <property type="match status" value="1"/>
</dbReference>
<feature type="domain" description="Glycosyl hydrolase family 13 catalytic" evidence="12">
    <location>
        <begin position="258"/>
        <end position="612"/>
    </location>
</feature>
<keyword evidence="14" id="KW-1185">Reference proteome</keyword>
<dbReference type="FunFam" id="3.20.20.80:FF:000003">
    <property type="entry name" value="1,4-alpha-glucan branching enzyme GlgB"/>
    <property type="match status" value="1"/>
</dbReference>
<keyword evidence="9 10" id="KW-0119">Carbohydrate metabolism</keyword>
<dbReference type="InterPro" id="IPR006407">
    <property type="entry name" value="GlgB"/>
</dbReference>
<dbReference type="InterPro" id="IPR017853">
    <property type="entry name" value="GH"/>
</dbReference>
<evidence type="ECO:0000256" key="3">
    <source>
        <dbReference type="ARBA" id="ARBA00004964"/>
    </source>
</evidence>
<dbReference type="SUPFAM" id="SSF51445">
    <property type="entry name" value="(Trans)glycosidases"/>
    <property type="match status" value="1"/>
</dbReference>
<evidence type="ECO:0000256" key="10">
    <source>
        <dbReference type="HAMAP-Rule" id="MF_00685"/>
    </source>
</evidence>
<dbReference type="InterPro" id="IPR006048">
    <property type="entry name" value="A-amylase/branching_C"/>
</dbReference>
<comment type="catalytic activity">
    <reaction evidence="1 10">
        <text>Transfers a segment of a (1-&gt;4)-alpha-D-glucan chain to a primary hydroxy group in a similar glucan chain.</text>
        <dbReference type="EC" id="2.4.1.18"/>
    </reaction>
</comment>
<feature type="active site" description="Nucleophile" evidence="10 11">
    <location>
        <position position="415"/>
    </location>
</feature>
<protein>
    <recommendedName>
        <fullName evidence="10">1,4-alpha-glucan branching enzyme GlgB</fullName>
        <ecNumber evidence="10">2.4.1.18</ecNumber>
    </recommendedName>
    <alternativeName>
        <fullName evidence="10">1,4-alpha-D-glucan:1,4-alpha-D-glucan 6-glucosyl-transferase</fullName>
    </alternativeName>
    <alternativeName>
        <fullName evidence="10">Alpha-(1-&gt;4)-glucan branching enzyme</fullName>
    </alternativeName>
    <alternativeName>
        <fullName evidence="10">Glycogen branching enzyme</fullName>
        <shortName evidence="10">BE</shortName>
    </alternativeName>
</protein>
<evidence type="ECO:0000256" key="6">
    <source>
        <dbReference type="ARBA" id="ARBA00022676"/>
    </source>
</evidence>
<evidence type="ECO:0000256" key="9">
    <source>
        <dbReference type="ARBA" id="ARBA00023277"/>
    </source>
</evidence>
<dbReference type="Pfam" id="PF02806">
    <property type="entry name" value="Alpha-amylase_C"/>
    <property type="match status" value="1"/>
</dbReference>
<dbReference type="GO" id="GO:0005978">
    <property type="term" value="P:glycogen biosynthetic process"/>
    <property type="evidence" value="ECO:0007669"/>
    <property type="project" value="UniProtKB-UniRule"/>
</dbReference>
<dbReference type="EMBL" id="FMWO01000102">
    <property type="protein sequence ID" value="SCZ87098.1"/>
    <property type="molecule type" value="Genomic_DNA"/>
</dbReference>
<dbReference type="AlphaFoldDB" id="A0A1G5SIY6"/>
<dbReference type="Pfam" id="PF00128">
    <property type="entry name" value="Alpha-amylase"/>
    <property type="match status" value="2"/>
</dbReference>
<dbReference type="NCBIfam" id="TIGR01515">
    <property type="entry name" value="branching_enzym"/>
    <property type="match status" value="1"/>
</dbReference>
<keyword evidence="7 10" id="KW-0808">Transferase</keyword>
<evidence type="ECO:0000256" key="7">
    <source>
        <dbReference type="ARBA" id="ARBA00022679"/>
    </source>
</evidence>
<dbReference type="GO" id="GO:0005829">
    <property type="term" value="C:cytosol"/>
    <property type="evidence" value="ECO:0007669"/>
    <property type="project" value="TreeGrafter"/>
</dbReference>
<dbReference type="InterPro" id="IPR006047">
    <property type="entry name" value="GH13_cat_dom"/>
</dbReference>
<keyword evidence="6 10" id="KW-0328">Glycosyltransferase</keyword>
<dbReference type="HAMAP" id="MF_00685">
    <property type="entry name" value="GlgB"/>
    <property type="match status" value="1"/>
</dbReference>
<proteinExistence type="inferred from homology"/>
<dbReference type="UniPathway" id="UPA00164"/>
<dbReference type="InterPro" id="IPR044143">
    <property type="entry name" value="GlgB_N_E_set_prok"/>
</dbReference>
<dbReference type="InterPro" id="IPR013783">
    <property type="entry name" value="Ig-like_fold"/>
</dbReference>
<dbReference type="InterPro" id="IPR054169">
    <property type="entry name" value="GlgB_N"/>
</dbReference>
<dbReference type="GO" id="GO:0003844">
    <property type="term" value="F:1,4-alpha-glucan branching enzyme activity"/>
    <property type="evidence" value="ECO:0007669"/>
    <property type="project" value="UniProtKB-UniRule"/>
</dbReference>
<comment type="pathway">
    <text evidence="3 10">Glycan biosynthesis; glycogen biosynthesis.</text>
</comment>
<dbReference type="InterPro" id="IPR037439">
    <property type="entry name" value="Branching_enzy"/>
</dbReference>
<evidence type="ECO:0000259" key="12">
    <source>
        <dbReference type="SMART" id="SM00642"/>
    </source>
</evidence>
<evidence type="ECO:0000256" key="11">
    <source>
        <dbReference type="PIRSR" id="PIRSR000463-1"/>
    </source>
</evidence>
<dbReference type="Pfam" id="PF02922">
    <property type="entry name" value="CBM_48"/>
    <property type="match status" value="1"/>
</dbReference>
<dbReference type="NCBIfam" id="NF008967">
    <property type="entry name" value="PRK12313.1"/>
    <property type="match status" value="1"/>
</dbReference>
<dbReference type="GO" id="GO:0004553">
    <property type="term" value="F:hydrolase activity, hydrolyzing O-glycosyl compounds"/>
    <property type="evidence" value="ECO:0007669"/>
    <property type="project" value="InterPro"/>
</dbReference>
<comment type="function">
    <text evidence="2 10">Catalyzes the formation of the alpha-1,6-glucosidic linkages in glycogen by scission of a 1,4-alpha-linked oligosaccharide from growing alpha-1,4-glucan chains and the subsequent attachment of the oligosaccharide to the alpha-1,6 position.</text>
</comment>
<dbReference type="PIRSF" id="PIRSF000463">
    <property type="entry name" value="GlgB"/>
    <property type="match status" value="1"/>
</dbReference>
<organism evidence="13 14">
    <name type="scientific">Nitrosomonas mobilis</name>
    <dbReference type="NCBI Taxonomy" id="51642"/>
    <lineage>
        <taxon>Bacteria</taxon>
        <taxon>Pseudomonadati</taxon>
        <taxon>Pseudomonadota</taxon>
        <taxon>Betaproteobacteria</taxon>
        <taxon>Nitrosomonadales</taxon>
        <taxon>Nitrosomonadaceae</taxon>
        <taxon>Nitrosomonas</taxon>
    </lineage>
</organism>
<dbReference type="NCBIfam" id="NF003811">
    <property type="entry name" value="PRK05402.1"/>
    <property type="match status" value="1"/>
</dbReference>
<sequence length="735" mass="84916">MSMKKIPPTVNPSSDDDLRALLLAARLHNPRLYLGMREHVHGKLARIYQPHASRVWLQTSLGFAPMQHVDETGIFEWTGDNAVFPYVIRLENASTRVIEERCDPYAFPLQISGHDLYLFNEGRLHQAYMMLGAHRVRNHGIQGVRFSVWAPNAERVSVVGDFNQWDGRINPMISHAQSGVWELFVPDLEENTLYKYEIRNRFTGEILLKTDPYANYYELRPNNAALVPATSLFEWQDGDWMTQRAQWDWQHAPINLYELHPGSWRRRADGSFLSYRELAAQLVPYLQEMGYTHVELMPISEHPLDESWGYQTTGYFAVTSRFGRPDDCKYFVDACHRAGIGVILDWVPAHFPNDDFALARFDGTALYEHEDPRLGYHQDWGTCIFNYGRNEVKSFLLSSAHYWLTEFHLDGLRVDAVASMLYLDYSRQPDEWLPNRFGGRENLEAIEFLRELNTMVHGHFPGALTLAEESTSWPAVSRPVYLGGLGFSIKWNMGWMNDTLRYMKHDPIYRRYHHNDLTFNQLYAYTENFILPLSHDEVVHGKGSLLDKMPGDAWQKFANLRLLFTYQMTCPGKKMNFMGNEFGQGREWQVGDQLDWYLLELDCHKGAKILLRDLNHLYLTLPALHQLDFFQEGFDWVDCHDADHSVISYQRRAADGSFLLVILNFTPVPQLTYRTGVPRACQYQEIFNSDSSYYDGSNIGNHGTVNSEPIPWSGCNDSIEITLPPLAGIMLQPVN</sequence>
<dbReference type="InterPro" id="IPR013780">
    <property type="entry name" value="Glyco_hydro_b"/>
</dbReference>
<dbReference type="Pfam" id="PF22019">
    <property type="entry name" value="GlgB_N"/>
    <property type="match status" value="1"/>
</dbReference>
<accession>A0A1G5SIY6</accession>
<evidence type="ECO:0000256" key="4">
    <source>
        <dbReference type="ARBA" id="ARBA00009000"/>
    </source>
</evidence>
<evidence type="ECO:0000256" key="2">
    <source>
        <dbReference type="ARBA" id="ARBA00002953"/>
    </source>
</evidence>
<dbReference type="InterPro" id="IPR004193">
    <property type="entry name" value="Glyco_hydro_13_N"/>
</dbReference>
<evidence type="ECO:0000256" key="5">
    <source>
        <dbReference type="ARBA" id="ARBA00022600"/>
    </source>
</evidence>
<dbReference type="PANTHER" id="PTHR43651">
    <property type="entry name" value="1,4-ALPHA-GLUCAN-BRANCHING ENZYME"/>
    <property type="match status" value="1"/>
</dbReference>
<dbReference type="Gene3D" id="2.60.40.10">
    <property type="entry name" value="Immunoglobulins"/>
    <property type="match status" value="1"/>
</dbReference>
<comment type="similarity">
    <text evidence="4 10">Belongs to the glycosyl hydrolase 13 family. GlgB subfamily.</text>
</comment>
<dbReference type="SUPFAM" id="SSF51011">
    <property type="entry name" value="Glycosyl hydrolase domain"/>
    <property type="match status" value="1"/>
</dbReference>
<evidence type="ECO:0000256" key="1">
    <source>
        <dbReference type="ARBA" id="ARBA00000826"/>
    </source>
</evidence>
<dbReference type="InterPro" id="IPR014756">
    <property type="entry name" value="Ig_E-set"/>
</dbReference>
<reference evidence="13 14" key="1">
    <citation type="submission" date="2016-10" db="EMBL/GenBank/DDBJ databases">
        <authorList>
            <person name="de Groot N.N."/>
        </authorList>
    </citation>
    <scope>NUCLEOTIDE SEQUENCE [LARGE SCALE GENOMIC DNA]</scope>
    <source>
        <strain evidence="13">1</strain>
    </source>
</reference>
<evidence type="ECO:0000313" key="14">
    <source>
        <dbReference type="Proteomes" id="UP000198729"/>
    </source>
</evidence>
<dbReference type="FunFam" id="2.60.40.10:FF:000169">
    <property type="entry name" value="1,4-alpha-glucan branching enzyme GlgB"/>
    <property type="match status" value="1"/>
</dbReference>
<evidence type="ECO:0000256" key="8">
    <source>
        <dbReference type="ARBA" id="ARBA00023056"/>
    </source>
</evidence>
<dbReference type="Gene3D" id="2.60.40.1180">
    <property type="entry name" value="Golgi alpha-mannosidase II"/>
    <property type="match status" value="1"/>
</dbReference>
<name>A0A1G5SIY6_9PROT</name>
<dbReference type="SUPFAM" id="SSF81296">
    <property type="entry name" value="E set domains"/>
    <property type="match status" value="1"/>
</dbReference>
<dbReference type="CDD" id="cd02855">
    <property type="entry name" value="E_set_GBE_prok_N"/>
    <property type="match status" value="1"/>
</dbReference>
<dbReference type="GO" id="GO:0043169">
    <property type="term" value="F:cation binding"/>
    <property type="evidence" value="ECO:0007669"/>
    <property type="project" value="InterPro"/>
</dbReference>
<dbReference type="Gene3D" id="3.20.20.80">
    <property type="entry name" value="Glycosidases"/>
    <property type="match status" value="1"/>
</dbReference>
<dbReference type="EC" id="2.4.1.18" evidence="10"/>
<gene>
    <name evidence="10 13" type="primary">glgB</name>
    <name evidence="13" type="ORF">NSMM_90065</name>
</gene>
<feature type="active site" description="Proton donor" evidence="10 11">
    <location>
        <position position="468"/>
    </location>
</feature>
<keyword evidence="8 10" id="KW-0320">Glycogen biosynthesis</keyword>
<dbReference type="CDD" id="cd11322">
    <property type="entry name" value="AmyAc_Glg_BE"/>
    <property type="match status" value="1"/>
</dbReference>
<dbReference type="STRING" id="51642.NSMM_90065"/>